<dbReference type="SUPFAM" id="SSF55331">
    <property type="entry name" value="Tautomerase/MIF"/>
    <property type="match status" value="1"/>
</dbReference>
<name>A0ABS4FQ54_9BACL</name>
<keyword evidence="2" id="KW-1185">Reference proteome</keyword>
<gene>
    <name evidence="1" type="ORF">J2Z32_001304</name>
</gene>
<organism evidence="1 2">
    <name type="scientific">Paenibacillus turicensis</name>
    <dbReference type="NCBI Taxonomy" id="160487"/>
    <lineage>
        <taxon>Bacteria</taxon>
        <taxon>Bacillati</taxon>
        <taxon>Bacillota</taxon>
        <taxon>Bacilli</taxon>
        <taxon>Bacillales</taxon>
        <taxon>Paenibacillaceae</taxon>
        <taxon>Paenibacillus</taxon>
    </lineage>
</organism>
<dbReference type="InterPro" id="IPR037479">
    <property type="entry name" value="Tauto_MSAD"/>
</dbReference>
<dbReference type="InterPro" id="IPR014347">
    <property type="entry name" value="Tautomerase/MIF_sf"/>
</dbReference>
<accession>A0ABS4FQ54</accession>
<sequence length="135" mass="15889">MPFVRVDYMKGQYTKEQLGSISKTIQSVLIEQFNVPSKDYFQIYQKHEDFEFYYDPEYFNVARTDKLLYIYVTLAPGRSQLKKLEFYQKLSCLLSTTCSIRQEDVFIMLVESERENWSFGNGLAQAFELNNGGVQ</sequence>
<dbReference type="Pfam" id="PF14552">
    <property type="entry name" value="Tautomerase_2"/>
    <property type="match status" value="1"/>
</dbReference>
<protein>
    <submittedName>
        <fullName evidence="1">Phenylpyruvate tautomerase PptA (4-oxalocrotonate tautomerase family)</fullName>
    </submittedName>
</protein>
<evidence type="ECO:0000313" key="2">
    <source>
        <dbReference type="Proteomes" id="UP001519272"/>
    </source>
</evidence>
<reference evidence="1 2" key="1">
    <citation type="submission" date="2021-03" db="EMBL/GenBank/DDBJ databases">
        <title>Genomic Encyclopedia of Type Strains, Phase IV (KMG-IV): sequencing the most valuable type-strain genomes for metagenomic binning, comparative biology and taxonomic classification.</title>
        <authorList>
            <person name="Goeker M."/>
        </authorList>
    </citation>
    <scope>NUCLEOTIDE SEQUENCE [LARGE SCALE GENOMIC DNA]</scope>
    <source>
        <strain evidence="1 2">DSM 14349</strain>
    </source>
</reference>
<comment type="caution">
    <text evidence="1">The sequence shown here is derived from an EMBL/GenBank/DDBJ whole genome shotgun (WGS) entry which is preliminary data.</text>
</comment>
<dbReference type="PANTHER" id="PTHR38460">
    <property type="entry name" value="TAUTOMERASE YOLI-RELATED"/>
    <property type="match status" value="1"/>
</dbReference>
<dbReference type="RefSeq" id="WP_210088347.1">
    <property type="nucleotide sequence ID" value="NZ_JAGGKG010000004.1"/>
</dbReference>
<dbReference type="EMBL" id="JAGGKG010000004">
    <property type="protein sequence ID" value="MBP1904681.1"/>
    <property type="molecule type" value="Genomic_DNA"/>
</dbReference>
<dbReference type="PANTHER" id="PTHR38460:SF1">
    <property type="entry name" value="TAUTOMERASE YOLI-RELATED"/>
    <property type="match status" value="1"/>
</dbReference>
<evidence type="ECO:0000313" key="1">
    <source>
        <dbReference type="EMBL" id="MBP1904681.1"/>
    </source>
</evidence>
<dbReference type="Proteomes" id="UP001519272">
    <property type="component" value="Unassembled WGS sequence"/>
</dbReference>
<proteinExistence type="predicted"/>
<dbReference type="Gene3D" id="3.30.429.10">
    <property type="entry name" value="Macrophage Migration Inhibitory Factor"/>
    <property type="match status" value="1"/>
</dbReference>